<protein>
    <recommendedName>
        <fullName evidence="4">Integral membrane protein</fullName>
    </recommendedName>
</protein>
<keyword evidence="1" id="KW-0472">Membrane</keyword>
<sequence length="133" mass="13157">MSTTTTTTGRAGFLRLVLALDAGVTGVNGLAYLAAAGPLSDLLGPGAGLLRGIGVFLIGYAVAVGLLAARGEVSEAGTRAVIGLNLAWAVAGVLAVVAGLLTFSTLGAVWTVLQALVVAGFAALQIAGLRRLR</sequence>
<evidence type="ECO:0000313" key="3">
    <source>
        <dbReference type="Proteomes" id="UP001144036"/>
    </source>
</evidence>
<organism evidence="2 3">
    <name type="scientific">Nonomuraea corallina</name>
    <dbReference type="NCBI Taxonomy" id="2989783"/>
    <lineage>
        <taxon>Bacteria</taxon>
        <taxon>Bacillati</taxon>
        <taxon>Actinomycetota</taxon>
        <taxon>Actinomycetes</taxon>
        <taxon>Streptosporangiales</taxon>
        <taxon>Streptosporangiaceae</taxon>
        <taxon>Nonomuraea</taxon>
    </lineage>
</organism>
<dbReference type="Proteomes" id="UP001144036">
    <property type="component" value="Unassembled WGS sequence"/>
</dbReference>
<dbReference type="RefSeq" id="WP_270159772.1">
    <property type="nucleotide sequence ID" value="NZ_JAPNNL010000298.1"/>
</dbReference>
<keyword evidence="1" id="KW-1133">Transmembrane helix</keyword>
<dbReference type="EMBL" id="JAPNNL010000298">
    <property type="protein sequence ID" value="MDA0638826.1"/>
    <property type="molecule type" value="Genomic_DNA"/>
</dbReference>
<feature type="transmembrane region" description="Helical" evidence="1">
    <location>
        <begin position="81"/>
        <end position="101"/>
    </location>
</feature>
<keyword evidence="3" id="KW-1185">Reference proteome</keyword>
<accession>A0ABT4SNK2</accession>
<evidence type="ECO:0000313" key="2">
    <source>
        <dbReference type="EMBL" id="MDA0638826.1"/>
    </source>
</evidence>
<keyword evidence="1" id="KW-0812">Transmembrane</keyword>
<name>A0ABT4SNK2_9ACTN</name>
<proteinExistence type="predicted"/>
<feature type="transmembrane region" description="Helical" evidence="1">
    <location>
        <begin position="47"/>
        <end position="69"/>
    </location>
</feature>
<gene>
    <name evidence="2" type="ORF">OUY22_35905</name>
</gene>
<feature type="transmembrane region" description="Helical" evidence="1">
    <location>
        <begin position="107"/>
        <end position="129"/>
    </location>
</feature>
<evidence type="ECO:0000256" key="1">
    <source>
        <dbReference type="SAM" id="Phobius"/>
    </source>
</evidence>
<comment type="caution">
    <text evidence="2">The sequence shown here is derived from an EMBL/GenBank/DDBJ whole genome shotgun (WGS) entry which is preliminary data.</text>
</comment>
<feature type="transmembrane region" description="Helical" evidence="1">
    <location>
        <begin position="12"/>
        <end position="35"/>
    </location>
</feature>
<reference evidence="2" key="1">
    <citation type="submission" date="2022-11" db="EMBL/GenBank/DDBJ databases">
        <title>Nonomuraea corallina sp. nov., a new species of the genus Nonomuraea isolated from sea side sediment in Thai sea.</title>
        <authorList>
            <person name="Ngamcharungchit C."/>
            <person name="Matsumoto A."/>
            <person name="Suriyachadkun C."/>
            <person name="Panbangred W."/>
            <person name="Inahashi Y."/>
            <person name="Intra B."/>
        </authorList>
    </citation>
    <scope>NUCLEOTIDE SEQUENCE</scope>
    <source>
        <strain evidence="2">MCN248</strain>
    </source>
</reference>
<evidence type="ECO:0008006" key="4">
    <source>
        <dbReference type="Google" id="ProtNLM"/>
    </source>
</evidence>